<dbReference type="Proteomes" id="UP000076825">
    <property type="component" value="Chromosome 1"/>
</dbReference>
<protein>
    <submittedName>
        <fullName evidence="1">Uncharacterized protein</fullName>
    </submittedName>
</protein>
<keyword evidence="2" id="KW-1185">Reference proteome</keyword>
<dbReference type="EMBL" id="LT546645">
    <property type="protein sequence ID" value="SAI69583.1"/>
    <property type="molecule type" value="Genomic_DNA"/>
</dbReference>
<organism evidence="1 2">
    <name type="scientific">Bordetella trematum</name>
    <dbReference type="NCBI Taxonomy" id="123899"/>
    <lineage>
        <taxon>Bacteria</taxon>
        <taxon>Pseudomonadati</taxon>
        <taxon>Pseudomonadota</taxon>
        <taxon>Betaproteobacteria</taxon>
        <taxon>Burkholderiales</taxon>
        <taxon>Alcaligenaceae</taxon>
        <taxon>Bordetella</taxon>
    </lineage>
</organism>
<dbReference type="STRING" id="123899.SAMEA3906487_01848"/>
<dbReference type="KEGG" id="btrm:SAMEA390648701848"/>
<proteinExistence type="predicted"/>
<accession>A0A157SHB6</accession>
<sequence length="130" mass="13651">MGRLDGRGQQADVAAFVEHGLHAQVGQGNAQRRIVQGREDDDLQIGMVFAQIGDQGDAVAELAARHGIVGHEHVAGLPLQQAHQFTGVARQANDVEVSQGIQLVVDAGQDCGVVVGQGDADLHGIFTEDL</sequence>
<evidence type="ECO:0000313" key="1">
    <source>
        <dbReference type="EMBL" id="SAI69583.1"/>
    </source>
</evidence>
<name>A0A157SHB6_9BORD</name>
<evidence type="ECO:0000313" key="2">
    <source>
        <dbReference type="Proteomes" id="UP000076825"/>
    </source>
</evidence>
<reference evidence="1 2" key="1">
    <citation type="submission" date="2016-04" db="EMBL/GenBank/DDBJ databases">
        <authorList>
            <consortium name="Pathogen Informatics"/>
        </authorList>
    </citation>
    <scope>NUCLEOTIDE SEQUENCE [LARGE SCALE GENOMIC DNA]</scope>
    <source>
        <strain evidence="1 2">H044680328</strain>
    </source>
</reference>
<dbReference type="AlphaFoldDB" id="A0A157SHB6"/>
<dbReference type="PATRIC" id="fig|123899.6.peg.1835"/>
<gene>
    <name evidence="1" type="ORF">SAMEA3906487_01848</name>
</gene>